<organism evidence="1 2">
    <name type="scientific">Cylindrospermopsis raciborskii CENA303</name>
    <dbReference type="NCBI Taxonomy" id="1170769"/>
    <lineage>
        <taxon>Bacteria</taxon>
        <taxon>Bacillati</taxon>
        <taxon>Cyanobacteriota</taxon>
        <taxon>Cyanophyceae</taxon>
        <taxon>Nostocales</taxon>
        <taxon>Aphanizomenonaceae</taxon>
        <taxon>Cylindrospermopsis</taxon>
    </lineage>
</organism>
<proteinExistence type="predicted"/>
<evidence type="ECO:0000313" key="1">
    <source>
        <dbReference type="EMBL" id="OSO90923.1"/>
    </source>
</evidence>
<comment type="caution">
    <text evidence="1">The sequence shown here is derived from an EMBL/GenBank/DDBJ whole genome shotgun (WGS) entry which is preliminary data.</text>
</comment>
<accession>A0A1X4G7F5</accession>
<name>A0A1X4G7F5_9CYAN</name>
<protein>
    <submittedName>
        <fullName evidence="1">Uncharacterized protein</fullName>
    </submittedName>
</protein>
<gene>
    <name evidence="1" type="ORF">B7O87_08970</name>
</gene>
<reference evidence="2" key="1">
    <citation type="submission" date="2017-04" db="EMBL/GenBank/DDBJ databases">
        <authorList>
            <person name="Abreu V.A."/>
            <person name="Popin R.V."/>
            <person name="Rigonato J."/>
            <person name="Andreote A.P."/>
            <person name="Schaker P.C."/>
            <person name="Hoff-Risseti C."/>
            <person name="Alvarenga D.O."/>
            <person name="Varani A.M."/>
            <person name="Fiore M.F."/>
        </authorList>
    </citation>
    <scope>NUCLEOTIDE SEQUENCE [LARGE SCALE GENOMIC DNA]</scope>
    <source>
        <strain evidence="2">CENA303</strain>
    </source>
</reference>
<dbReference type="AlphaFoldDB" id="A0A1X4G7F5"/>
<dbReference type="RefSeq" id="WP_085728174.1">
    <property type="nucleotide sequence ID" value="NZ_NBYN01000042.1"/>
</dbReference>
<dbReference type="Proteomes" id="UP000192997">
    <property type="component" value="Unassembled WGS sequence"/>
</dbReference>
<evidence type="ECO:0000313" key="2">
    <source>
        <dbReference type="Proteomes" id="UP000192997"/>
    </source>
</evidence>
<sequence length="468" mass="53163">MIHEAYFRKGLIMLLLSLFIVACNKKEELKCELGHTPAENANTSKSNNLSVSIYLDGSGSMLGYVRGGETNYVSTLKSIRNLFELSDKLPVEYYRIGSPMQKITSSEYYNYGVTTTFYDGSSNQFPEVSSPIDAAIISPEKEQKKMTVIITDLQQNSGDVTKLNKLINNTYYNIDNRDYAVGIWAIKSEFDGKIYLEGNNPRSFDYNTGQESAKFRPFYVLFVGPYGDIKYYFSQLKKYNTNQALLNSDNSKFMIFHPDHILDKISVLDATPMSLPQGITEPFSLVNGGVVVSKSNQEMLKLSSSLKQSSTINYGVSFLHSEYSLLLDPSTIKAQVKGEKFDRFKRTFVRVDSNSEIISSIELKDWQILPEENQAKFAAVIQPDKLSEPGIYKLQFDLINSSLAVPNWWKEWDWQTRTGEEDGSKTYNLQEFFTALKVRTETMQSEIAKSPQHSGWFIGTLCYAIQKD</sequence>
<dbReference type="EMBL" id="NBYN01000042">
    <property type="protein sequence ID" value="OSO90923.1"/>
    <property type="molecule type" value="Genomic_DNA"/>
</dbReference>